<evidence type="ECO:0000313" key="2">
    <source>
        <dbReference type="EnsemblPlants" id="PGSC0003DMT400042151"/>
    </source>
</evidence>
<keyword evidence="3" id="KW-1185">Reference proteome</keyword>
<reference evidence="2" key="2">
    <citation type="submission" date="2015-06" db="UniProtKB">
        <authorList>
            <consortium name="EnsemblPlants"/>
        </authorList>
    </citation>
    <scope>IDENTIFICATION</scope>
    <source>
        <strain evidence="2">DM1-3 516 R44</strain>
    </source>
</reference>
<evidence type="ECO:0000313" key="3">
    <source>
        <dbReference type="Proteomes" id="UP000011115"/>
    </source>
</evidence>
<organism evidence="2 3">
    <name type="scientific">Solanum tuberosum</name>
    <name type="common">Potato</name>
    <dbReference type="NCBI Taxonomy" id="4113"/>
    <lineage>
        <taxon>Eukaryota</taxon>
        <taxon>Viridiplantae</taxon>
        <taxon>Streptophyta</taxon>
        <taxon>Embryophyta</taxon>
        <taxon>Tracheophyta</taxon>
        <taxon>Spermatophyta</taxon>
        <taxon>Magnoliopsida</taxon>
        <taxon>eudicotyledons</taxon>
        <taxon>Gunneridae</taxon>
        <taxon>Pentapetalae</taxon>
        <taxon>asterids</taxon>
        <taxon>lamiids</taxon>
        <taxon>Solanales</taxon>
        <taxon>Solanaceae</taxon>
        <taxon>Solanoideae</taxon>
        <taxon>Solaneae</taxon>
        <taxon>Solanum</taxon>
    </lineage>
</organism>
<dbReference type="Gramene" id="PGSC0003DMT400042151">
    <property type="protein sequence ID" value="PGSC0003DMT400042151"/>
    <property type="gene ID" value="PGSC0003DMG400016350"/>
</dbReference>
<dbReference type="HOGENOM" id="CLU_2692625_0_0_1"/>
<dbReference type="InParanoid" id="M1BCK5"/>
<sequence length="74" mass="8521">MSSLANNLEKQSRQILKNPTKTHYDTGFRTLDKISLDYKPERNFRRSASQGDSLFNLMILSMSNSVGRNFSLSY</sequence>
<proteinExistence type="predicted"/>
<feature type="region of interest" description="Disordered" evidence="1">
    <location>
        <begin position="1"/>
        <end position="22"/>
    </location>
</feature>
<dbReference type="EnsemblPlants" id="PGSC0003DMT400042151">
    <property type="protein sequence ID" value="PGSC0003DMT400042151"/>
    <property type="gene ID" value="PGSC0003DMG400016350"/>
</dbReference>
<dbReference type="PaxDb" id="4113-PGSC0003DMT400042151"/>
<name>M1BCK5_SOLTU</name>
<accession>M1BCK5</accession>
<reference evidence="3" key="1">
    <citation type="journal article" date="2011" name="Nature">
        <title>Genome sequence and analysis of the tuber crop potato.</title>
        <authorList>
            <consortium name="The Potato Genome Sequencing Consortium"/>
        </authorList>
    </citation>
    <scope>NUCLEOTIDE SEQUENCE [LARGE SCALE GENOMIC DNA]</scope>
    <source>
        <strain evidence="3">cv. DM1-3 516 R44</strain>
    </source>
</reference>
<dbReference type="AlphaFoldDB" id="M1BCK5"/>
<evidence type="ECO:0000256" key="1">
    <source>
        <dbReference type="SAM" id="MobiDB-lite"/>
    </source>
</evidence>
<feature type="compositionally biased region" description="Polar residues" evidence="1">
    <location>
        <begin position="1"/>
        <end position="21"/>
    </location>
</feature>
<protein>
    <submittedName>
        <fullName evidence="2">Uncharacterized protein</fullName>
    </submittedName>
</protein>
<dbReference type="Proteomes" id="UP000011115">
    <property type="component" value="Unassembled WGS sequence"/>
</dbReference>